<feature type="transmembrane region" description="Helical" evidence="6">
    <location>
        <begin position="325"/>
        <end position="343"/>
    </location>
</feature>
<comment type="caution">
    <text evidence="8">The sequence shown here is derived from an EMBL/GenBank/DDBJ whole genome shotgun (WGS) entry which is preliminary data.</text>
</comment>
<feature type="transmembrane region" description="Helical" evidence="6">
    <location>
        <begin position="151"/>
        <end position="171"/>
    </location>
</feature>
<dbReference type="Gene3D" id="1.20.1250.20">
    <property type="entry name" value="MFS general substrate transporter like domains"/>
    <property type="match status" value="2"/>
</dbReference>
<feature type="domain" description="Major facilitator superfamily (MFS) profile" evidence="7">
    <location>
        <begin position="28"/>
        <end position="414"/>
    </location>
</feature>
<feature type="transmembrane region" description="Helical" evidence="6">
    <location>
        <begin position="389"/>
        <end position="411"/>
    </location>
</feature>
<keyword evidence="3 6" id="KW-0812">Transmembrane</keyword>
<dbReference type="InterPro" id="IPR005829">
    <property type="entry name" value="Sugar_transporter_CS"/>
</dbReference>
<evidence type="ECO:0000256" key="1">
    <source>
        <dbReference type="ARBA" id="ARBA00004651"/>
    </source>
</evidence>
<dbReference type="InterPro" id="IPR020846">
    <property type="entry name" value="MFS_dom"/>
</dbReference>
<proteinExistence type="predicted"/>
<feature type="transmembrane region" description="Helical" evidence="6">
    <location>
        <begin position="183"/>
        <end position="202"/>
    </location>
</feature>
<gene>
    <name evidence="8" type="ORF">DNHGIG_35780</name>
</gene>
<accession>A0AAV4LJJ6</accession>
<dbReference type="Pfam" id="PF07690">
    <property type="entry name" value="MFS_1"/>
    <property type="match status" value="1"/>
</dbReference>
<evidence type="ECO:0000256" key="4">
    <source>
        <dbReference type="ARBA" id="ARBA00022989"/>
    </source>
</evidence>
<feature type="transmembrane region" description="Helical" evidence="6">
    <location>
        <begin position="300"/>
        <end position="319"/>
    </location>
</feature>
<dbReference type="PROSITE" id="PS00216">
    <property type="entry name" value="SUGAR_TRANSPORT_1"/>
    <property type="match status" value="1"/>
</dbReference>
<dbReference type="PROSITE" id="PS50850">
    <property type="entry name" value="MFS"/>
    <property type="match status" value="1"/>
</dbReference>
<name>A0AAV4LJJ6_9BACL</name>
<keyword evidence="4 6" id="KW-1133">Transmembrane helix</keyword>
<dbReference type="EMBL" id="BOQE01000001">
    <property type="protein sequence ID" value="GIM48029.1"/>
    <property type="molecule type" value="Genomic_DNA"/>
</dbReference>
<feature type="transmembrane region" description="Helical" evidence="6">
    <location>
        <begin position="28"/>
        <end position="51"/>
    </location>
</feature>
<evidence type="ECO:0000256" key="5">
    <source>
        <dbReference type="ARBA" id="ARBA00023136"/>
    </source>
</evidence>
<feature type="transmembrane region" description="Helical" evidence="6">
    <location>
        <begin position="363"/>
        <end position="383"/>
    </location>
</feature>
<comment type="subcellular location">
    <subcellularLocation>
        <location evidence="1">Cell membrane</location>
        <topology evidence="1">Multi-pass membrane protein</topology>
    </subcellularLocation>
</comment>
<evidence type="ECO:0000313" key="8">
    <source>
        <dbReference type="EMBL" id="GIM48029.1"/>
    </source>
</evidence>
<evidence type="ECO:0000313" key="9">
    <source>
        <dbReference type="Proteomes" id="UP001057291"/>
    </source>
</evidence>
<feature type="transmembrane region" description="Helical" evidence="6">
    <location>
        <begin position="63"/>
        <end position="86"/>
    </location>
</feature>
<dbReference type="PANTHER" id="PTHR23508">
    <property type="entry name" value="CARBOXYLIC ACID TRANSPORTER PROTEIN HOMOLOG"/>
    <property type="match status" value="1"/>
</dbReference>
<dbReference type="GO" id="GO:0046943">
    <property type="term" value="F:carboxylic acid transmembrane transporter activity"/>
    <property type="evidence" value="ECO:0007669"/>
    <property type="project" value="TreeGrafter"/>
</dbReference>
<keyword evidence="9" id="KW-1185">Reference proteome</keyword>
<dbReference type="InterPro" id="IPR036259">
    <property type="entry name" value="MFS_trans_sf"/>
</dbReference>
<reference evidence="8" key="1">
    <citation type="journal article" date="2023" name="Int. J. Syst. Evol. Microbiol.">
        <title>Collibacillus ludicampi gen. nov., sp. nov., a new soil bacterium of the family Alicyclobacillaceae.</title>
        <authorList>
            <person name="Jojima T."/>
            <person name="Ioku Y."/>
            <person name="Fukuta Y."/>
            <person name="Shirasaka N."/>
            <person name="Matsumura Y."/>
            <person name="Mori M."/>
        </authorList>
    </citation>
    <scope>NUCLEOTIDE SEQUENCE</scope>
    <source>
        <strain evidence="8">TP075</strain>
    </source>
</reference>
<dbReference type="GO" id="GO:0005886">
    <property type="term" value="C:plasma membrane"/>
    <property type="evidence" value="ECO:0007669"/>
    <property type="project" value="UniProtKB-SubCell"/>
</dbReference>
<dbReference type="AlphaFoldDB" id="A0AAV4LJJ6"/>
<dbReference type="RefSeq" id="WP_282200945.1">
    <property type="nucleotide sequence ID" value="NZ_BOQE01000001.1"/>
</dbReference>
<dbReference type="PANTHER" id="PTHR23508:SF10">
    <property type="entry name" value="CARBOXYLIC ACID TRANSPORTER PROTEIN HOMOLOG"/>
    <property type="match status" value="1"/>
</dbReference>
<feature type="transmembrane region" description="Helical" evidence="6">
    <location>
        <begin position="93"/>
        <end position="111"/>
    </location>
</feature>
<sequence length="421" mass="46362">MKMQAEVQTEVQTSAIRESALNKSQKNILCIVTLAWIFDAFDYLLLTYIAVDIMKEFNVTAAVFGTVTSITVLARLIGGSFVGVIADKWGRRIPLITSMIWYGIFQFISGFSPTFTILYGLRFLFGLGMGSMYSVGVPLLMETVPSNKRGLASGLVEIGFPAGGILASLLYGSMYSTGGWREMFYFAAIPPILLGIYAMFTLKESKRWGQEKSPTQSMEKVPLLNLFMGKQLWNTIHSILVNAGFLVLYYSISAWYPTFLKVEHHFTVAMVSVVTILLNLAAVLGSILFGYWSDKIGRRWTITISALGTMIGAPLFVMLDNNTLLYIGAIIVGFFGPGGVWSINASYTAEHFPLRMRSAGHGLTYNAGNFFGGMITPVIIGLLSAHYGFGAVMTTGVLCSSAFLIIMAWIWKETKDMDMSI</sequence>
<feature type="transmembrane region" description="Helical" evidence="6">
    <location>
        <begin position="117"/>
        <end position="139"/>
    </location>
</feature>
<keyword evidence="5 6" id="KW-0472">Membrane</keyword>
<protein>
    <submittedName>
        <fullName evidence="8">MFS transporter</fullName>
    </submittedName>
</protein>
<evidence type="ECO:0000256" key="3">
    <source>
        <dbReference type="ARBA" id="ARBA00022692"/>
    </source>
</evidence>
<evidence type="ECO:0000256" key="6">
    <source>
        <dbReference type="SAM" id="Phobius"/>
    </source>
</evidence>
<keyword evidence="2" id="KW-0813">Transport</keyword>
<feature type="transmembrane region" description="Helical" evidence="6">
    <location>
        <begin position="264"/>
        <end position="288"/>
    </location>
</feature>
<evidence type="ECO:0000256" key="2">
    <source>
        <dbReference type="ARBA" id="ARBA00022448"/>
    </source>
</evidence>
<feature type="transmembrane region" description="Helical" evidence="6">
    <location>
        <begin position="232"/>
        <end position="252"/>
    </location>
</feature>
<dbReference type="Proteomes" id="UP001057291">
    <property type="component" value="Unassembled WGS sequence"/>
</dbReference>
<evidence type="ECO:0000259" key="7">
    <source>
        <dbReference type="PROSITE" id="PS50850"/>
    </source>
</evidence>
<dbReference type="SUPFAM" id="SSF103473">
    <property type="entry name" value="MFS general substrate transporter"/>
    <property type="match status" value="1"/>
</dbReference>
<dbReference type="InterPro" id="IPR011701">
    <property type="entry name" value="MFS"/>
</dbReference>
<organism evidence="8 9">
    <name type="scientific">Collibacillus ludicampi</name>
    <dbReference type="NCBI Taxonomy" id="2771369"/>
    <lineage>
        <taxon>Bacteria</taxon>
        <taxon>Bacillati</taxon>
        <taxon>Bacillota</taxon>
        <taxon>Bacilli</taxon>
        <taxon>Bacillales</taxon>
        <taxon>Alicyclobacillaceae</taxon>
        <taxon>Collibacillus</taxon>
    </lineage>
</organism>
<dbReference type="PROSITE" id="PS00217">
    <property type="entry name" value="SUGAR_TRANSPORT_2"/>
    <property type="match status" value="1"/>
</dbReference>